<evidence type="ECO:0000256" key="10">
    <source>
        <dbReference type="ARBA" id="ARBA00093415"/>
    </source>
</evidence>
<name>A0AAW0N7F9_9GOBI</name>
<evidence type="ECO:0000256" key="12">
    <source>
        <dbReference type="ARBA" id="ARBA00093663"/>
    </source>
</evidence>
<dbReference type="Gene3D" id="3.90.79.10">
    <property type="entry name" value="Nucleoside Triphosphate Pyrophosphohydrolase"/>
    <property type="match status" value="1"/>
</dbReference>
<protein>
    <recommendedName>
        <fullName evidence="11">m7GpppN-mRNA hydrolase NUDT17</fullName>
        <ecNumber evidence="8">3.6.1.62</ecNumber>
    </recommendedName>
    <alternativeName>
        <fullName evidence="12">Nucleoside diphosphate-linked moiety X motif 17</fullName>
    </alternativeName>
</protein>
<dbReference type="AlphaFoldDB" id="A0AAW0N7F9"/>
<evidence type="ECO:0000313" key="15">
    <source>
        <dbReference type="Proteomes" id="UP001460270"/>
    </source>
</evidence>
<evidence type="ECO:0000256" key="11">
    <source>
        <dbReference type="ARBA" id="ARBA00093621"/>
    </source>
</evidence>
<keyword evidence="15" id="KW-1185">Reference proteome</keyword>
<dbReference type="GO" id="GO:0019677">
    <property type="term" value="P:NAD+ catabolic process"/>
    <property type="evidence" value="ECO:0007669"/>
    <property type="project" value="TreeGrafter"/>
</dbReference>
<dbReference type="PROSITE" id="PS51462">
    <property type="entry name" value="NUDIX"/>
    <property type="match status" value="1"/>
</dbReference>
<dbReference type="Proteomes" id="UP001460270">
    <property type="component" value="Unassembled WGS sequence"/>
</dbReference>
<dbReference type="EC" id="3.6.1.62" evidence="8"/>
<evidence type="ECO:0000259" key="13">
    <source>
        <dbReference type="PROSITE" id="PS51462"/>
    </source>
</evidence>
<accession>A0AAW0N7F9</accession>
<dbReference type="GO" id="GO:0005829">
    <property type="term" value="C:cytosol"/>
    <property type="evidence" value="ECO:0007669"/>
    <property type="project" value="TreeGrafter"/>
</dbReference>
<dbReference type="GO" id="GO:0046872">
    <property type="term" value="F:metal ion binding"/>
    <property type="evidence" value="ECO:0007669"/>
    <property type="project" value="UniProtKB-KW"/>
</dbReference>
<evidence type="ECO:0000256" key="3">
    <source>
        <dbReference type="ARBA" id="ARBA00005582"/>
    </source>
</evidence>
<evidence type="ECO:0000256" key="8">
    <source>
        <dbReference type="ARBA" id="ARBA00026102"/>
    </source>
</evidence>
<evidence type="ECO:0000256" key="7">
    <source>
        <dbReference type="ARBA" id="ARBA00023211"/>
    </source>
</evidence>
<dbReference type="GO" id="GO:0140933">
    <property type="term" value="F:5'-(N(7)-methylguanosine 5'-triphospho)-[mRNA] hydrolase activity"/>
    <property type="evidence" value="ECO:0007669"/>
    <property type="project" value="UniProtKB-EC"/>
</dbReference>
<dbReference type="InterPro" id="IPR033716">
    <property type="entry name" value="Nudt17_dom"/>
</dbReference>
<keyword evidence="5" id="KW-0378">Hydrolase</keyword>
<comment type="caution">
    <text evidence="14">The sequence shown here is derived from an EMBL/GenBank/DDBJ whole genome shotgun (WGS) entry which is preliminary data.</text>
</comment>
<dbReference type="GO" id="GO:0035529">
    <property type="term" value="F:NADH pyrophosphatase activity"/>
    <property type="evidence" value="ECO:0007669"/>
    <property type="project" value="TreeGrafter"/>
</dbReference>
<evidence type="ECO:0000256" key="5">
    <source>
        <dbReference type="ARBA" id="ARBA00022801"/>
    </source>
</evidence>
<evidence type="ECO:0000256" key="9">
    <source>
        <dbReference type="ARBA" id="ARBA00093205"/>
    </source>
</evidence>
<evidence type="ECO:0000256" key="4">
    <source>
        <dbReference type="ARBA" id="ARBA00022723"/>
    </source>
</evidence>
<comment type="similarity">
    <text evidence="3">Belongs to the Nudix hydrolase family.</text>
</comment>
<evidence type="ECO:0000313" key="14">
    <source>
        <dbReference type="EMBL" id="KAK7886721.1"/>
    </source>
</evidence>
<proteinExistence type="inferred from homology"/>
<comment type="cofactor">
    <cofactor evidence="2">
        <name>Mg(2+)</name>
        <dbReference type="ChEBI" id="CHEBI:18420"/>
    </cofactor>
</comment>
<organism evidence="14 15">
    <name type="scientific">Mugilogobius chulae</name>
    <name type="common">yellowstripe goby</name>
    <dbReference type="NCBI Taxonomy" id="88201"/>
    <lineage>
        <taxon>Eukaryota</taxon>
        <taxon>Metazoa</taxon>
        <taxon>Chordata</taxon>
        <taxon>Craniata</taxon>
        <taxon>Vertebrata</taxon>
        <taxon>Euteleostomi</taxon>
        <taxon>Actinopterygii</taxon>
        <taxon>Neopterygii</taxon>
        <taxon>Teleostei</taxon>
        <taxon>Neoteleostei</taxon>
        <taxon>Acanthomorphata</taxon>
        <taxon>Gobiaria</taxon>
        <taxon>Gobiiformes</taxon>
        <taxon>Gobioidei</taxon>
        <taxon>Gobiidae</taxon>
        <taxon>Gobionellinae</taxon>
        <taxon>Mugilogobius</taxon>
    </lineage>
</organism>
<comment type="catalytic activity">
    <reaction evidence="9">
        <text>a 5'-end (N(7)-methyl 5'-triphosphoguanosine)-ribonucleoside in mRNA + H2O = N(7)-methyl-GDP + a 5'-end phospho-ribonucleoside in mRNA + 2 H(+)</text>
        <dbReference type="Rhea" id="RHEA:67484"/>
        <dbReference type="Rhea" id="RHEA-COMP:15692"/>
        <dbReference type="Rhea" id="RHEA-COMP:17167"/>
        <dbReference type="ChEBI" id="CHEBI:15377"/>
        <dbReference type="ChEBI" id="CHEBI:15378"/>
        <dbReference type="ChEBI" id="CHEBI:63714"/>
        <dbReference type="ChEBI" id="CHEBI:138282"/>
        <dbReference type="ChEBI" id="CHEBI:156461"/>
        <dbReference type="EC" id="3.6.1.62"/>
    </reaction>
</comment>
<dbReference type="CDD" id="cd04694">
    <property type="entry name" value="NUDIX_Nudt17"/>
    <property type="match status" value="1"/>
</dbReference>
<dbReference type="InterPro" id="IPR000086">
    <property type="entry name" value="NUDIX_hydrolase_dom"/>
</dbReference>
<dbReference type="InterPro" id="IPR050241">
    <property type="entry name" value="NAD-cap_RNA_hydrolase_NudC"/>
</dbReference>
<gene>
    <name evidence="14" type="ORF">WMY93_026342</name>
</gene>
<dbReference type="EMBL" id="JBBPFD010000019">
    <property type="protein sequence ID" value="KAK7886721.1"/>
    <property type="molecule type" value="Genomic_DNA"/>
</dbReference>
<dbReference type="PANTHER" id="PTHR42904">
    <property type="entry name" value="NUDIX HYDROLASE, NUDC SUBFAMILY"/>
    <property type="match status" value="1"/>
</dbReference>
<dbReference type="InterPro" id="IPR015797">
    <property type="entry name" value="NUDIX_hydrolase-like_dom_sf"/>
</dbReference>
<keyword evidence="6" id="KW-0460">Magnesium</keyword>
<reference evidence="15" key="1">
    <citation type="submission" date="2024-04" db="EMBL/GenBank/DDBJ databases">
        <title>Salinicola lusitanus LLJ914,a marine bacterium isolated from the Okinawa Trough.</title>
        <authorList>
            <person name="Li J."/>
        </authorList>
    </citation>
    <scope>NUCLEOTIDE SEQUENCE [LARGE SCALE GENOMIC DNA]</scope>
</reference>
<feature type="domain" description="Nudix hydrolase" evidence="13">
    <location>
        <begin position="84"/>
        <end position="252"/>
    </location>
</feature>
<dbReference type="PANTHER" id="PTHR42904:SF1">
    <property type="entry name" value="NUCLEOSIDE DIPHOSPHATE-LINKED MOIETY X MOTIF 17"/>
    <property type="match status" value="1"/>
</dbReference>
<keyword evidence="7" id="KW-0464">Manganese</keyword>
<keyword evidence="4" id="KW-0479">Metal-binding</keyword>
<evidence type="ECO:0000256" key="2">
    <source>
        <dbReference type="ARBA" id="ARBA00001946"/>
    </source>
</evidence>
<comment type="function">
    <text evidence="10">Acts as a decapping enzyme capable of hydrolyzing monomethylated capped RNAs (in vitro). Hydrolyzes monomethylated capped RNA after alpha and beta phosphates to form N(7)-methyl-GDP. Shows low activity towards unmethylated capped RNA.</text>
</comment>
<evidence type="ECO:0000256" key="1">
    <source>
        <dbReference type="ARBA" id="ARBA00001936"/>
    </source>
</evidence>
<sequence length="315" mass="35114">MEVLRRVLVYVAKDRSSPQKVPFLQSVVGLLDGADDELKLNFKLEQNHFILFKDSTNQKQRPPFCPIKHLSVTEAAAIPLDVRQRGVDVGVAILLQSSNQRILLTRRAKTLRIFPNVWVPPSCFSPDLFSFTGGHIEPDETSWSCSGSGGGLRELNEETGLRLDRDQVQTRVLGLWESVFPARLSRGLPQRHHIVLYVLLKTDRDHLTLQENLSPSFLEVSACLWAEPGLIRAVLSEEDYSPDSVRASEVAADGSLRTVSIPVSVFRASVPDHGPDVERISSGTKYALGLWLQDLSSPDPTSPDPWFHCDVSEQN</sequence>
<dbReference type="SUPFAM" id="SSF55811">
    <property type="entry name" value="Nudix"/>
    <property type="match status" value="1"/>
</dbReference>
<comment type="cofactor">
    <cofactor evidence="1">
        <name>Mn(2+)</name>
        <dbReference type="ChEBI" id="CHEBI:29035"/>
    </cofactor>
</comment>
<dbReference type="Pfam" id="PF00293">
    <property type="entry name" value="NUDIX"/>
    <property type="match status" value="1"/>
</dbReference>
<dbReference type="GO" id="GO:0006742">
    <property type="term" value="P:NADP+ catabolic process"/>
    <property type="evidence" value="ECO:0007669"/>
    <property type="project" value="TreeGrafter"/>
</dbReference>
<evidence type="ECO:0000256" key="6">
    <source>
        <dbReference type="ARBA" id="ARBA00022842"/>
    </source>
</evidence>
<dbReference type="GO" id="GO:0005777">
    <property type="term" value="C:peroxisome"/>
    <property type="evidence" value="ECO:0007669"/>
    <property type="project" value="TreeGrafter"/>
</dbReference>